<gene>
    <name evidence="2" type="ORF">DENIS_1366</name>
</gene>
<comment type="caution">
    <text evidence="2">The sequence shown here is derived from an EMBL/GenBank/DDBJ whole genome shotgun (WGS) entry which is preliminary data.</text>
</comment>
<dbReference type="InterPro" id="IPR027417">
    <property type="entry name" value="P-loop_NTPase"/>
</dbReference>
<name>A0A401FTY8_9BACT</name>
<dbReference type="Proteomes" id="UP000288096">
    <property type="component" value="Unassembled WGS sequence"/>
</dbReference>
<dbReference type="InterPro" id="IPR038704">
    <property type="entry name" value="YEAST_sf"/>
</dbReference>
<dbReference type="Pfam" id="PF07693">
    <property type="entry name" value="KAP_NTPase"/>
    <property type="match status" value="1"/>
</dbReference>
<dbReference type="EMBL" id="BEXT01000001">
    <property type="protein sequence ID" value="GBC60414.1"/>
    <property type="molecule type" value="Genomic_DNA"/>
</dbReference>
<dbReference type="InterPro" id="IPR052754">
    <property type="entry name" value="NTPase_KAP_P-loop"/>
</dbReference>
<evidence type="ECO:0000259" key="1">
    <source>
        <dbReference type="PROSITE" id="PS51037"/>
    </source>
</evidence>
<dbReference type="RefSeq" id="WP_124327830.1">
    <property type="nucleotide sequence ID" value="NZ_BEXT01000001.1"/>
</dbReference>
<organism evidence="2 3">
    <name type="scientific">Desulfonema ishimotonii</name>
    <dbReference type="NCBI Taxonomy" id="45657"/>
    <lineage>
        <taxon>Bacteria</taxon>
        <taxon>Pseudomonadati</taxon>
        <taxon>Thermodesulfobacteriota</taxon>
        <taxon>Desulfobacteria</taxon>
        <taxon>Desulfobacterales</taxon>
        <taxon>Desulfococcaceae</taxon>
        <taxon>Desulfonema</taxon>
    </lineage>
</organism>
<feature type="domain" description="YEATS" evidence="1">
    <location>
        <begin position="434"/>
        <end position="550"/>
    </location>
</feature>
<dbReference type="OrthoDB" id="9806479at2"/>
<keyword evidence="3" id="KW-1185">Reference proteome</keyword>
<dbReference type="SUPFAM" id="SSF52540">
    <property type="entry name" value="P-loop containing nucleoside triphosphate hydrolases"/>
    <property type="match status" value="1"/>
</dbReference>
<dbReference type="InterPro" id="IPR011646">
    <property type="entry name" value="KAP_P-loop"/>
</dbReference>
<accession>A0A401FTY8</accession>
<reference evidence="3" key="1">
    <citation type="submission" date="2017-11" db="EMBL/GenBank/DDBJ databases">
        <authorList>
            <person name="Watanabe M."/>
            <person name="Kojima H."/>
        </authorList>
    </citation>
    <scope>NUCLEOTIDE SEQUENCE [LARGE SCALE GENOMIC DNA]</scope>
    <source>
        <strain evidence="3">Tokyo 01</strain>
    </source>
</reference>
<dbReference type="PROSITE" id="PS51037">
    <property type="entry name" value="YEATS"/>
    <property type="match status" value="1"/>
</dbReference>
<dbReference type="Gene3D" id="3.40.50.300">
    <property type="entry name" value="P-loop containing nucleotide triphosphate hydrolases"/>
    <property type="match status" value="1"/>
</dbReference>
<dbReference type="Pfam" id="PF20305">
    <property type="entry name" value="pYEATS"/>
    <property type="match status" value="1"/>
</dbReference>
<dbReference type="PANTHER" id="PTHR22674:SF6">
    <property type="entry name" value="NTPASE KAP FAMILY P-LOOP DOMAIN-CONTAINING PROTEIN 1"/>
    <property type="match status" value="1"/>
</dbReference>
<evidence type="ECO:0000313" key="2">
    <source>
        <dbReference type="EMBL" id="GBC60414.1"/>
    </source>
</evidence>
<reference evidence="3" key="2">
    <citation type="submission" date="2019-01" db="EMBL/GenBank/DDBJ databases">
        <title>Genome sequence of Desulfonema ishimotonii strain Tokyo 01.</title>
        <authorList>
            <person name="Fukui M."/>
        </authorList>
    </citation>
    <scope>NUCLEOTIDE SEQUENCE [LARGE SCALE GENOMIC DNA]</scope>
    <source>
        <strain evidence="3">Tokyo 01</strain>
    </source>
</reference>
<dbReference type="Gene3D" id="2.60.40.1970">
    <property type="entry name" value="YEATS domain"/>
    <property type="match status" value="1"/>
</dbReference>
<dbReference type="PANTHER" id="PTHR22674">
    <property type="entry name" value="NTPASE, KAP FAMILY P-LOOP DOMAIN-CONTAINING 1"/>
    <property type="match status" value="1"/>
</dbReference>
<sequence>MMKKLKLLTDEALSFEKDSRQDELGFDRYSEALAGAVMGTEGPFTIGILGEWGTGKTSLMKMIREKIDQEENILTVWFNAWRFAQEEHPIVPLVATIFQALGEKEDFIENKEDKNRLTKALGSLVYGLSIKSSLKVPGFGGIQAELKPRDVIERMETADNPKAKAAISHATERSIYYGAFESLSDIRLDGDKKIVVLIDDMDRCLPDHVVKLLETIKLVLSQPHFLFILGISRTVIEGYLEHRYRQEYGLTEFRGSQYLDKIIQLPFFLPPHSERIKEFAKKLLKYFEEEKDYENIQVIADIIGPACYYNPREVVRFINKLIISSEINQRKTPIGYFAITLSLQQLWKKFFWDLLRFPELCPQIAQWKEAELSEYVRSFSERENLSSEEKAKGEILQTLNQDNNLKKLLFSRQGQSWLENTEARQTTIHHLSTQAEQFQRYEERISLIHSSWRYLKADERFKDKERKMYAFHAVIDAPREILNQINSVTYYLHPSYPNPVRIVTDMSTRFKLKELAWASSTLKAEVRLRNQEEPVRLSRHITLNETGPRI</sequence>
<protein>
    <recommendedName>
        <fullName evidence="1">YEATS domain-containing protein</fullName>
    </recommendedName>
</protein>
<dbReference type="InterPro" id="IPR055129">
    <property type="entry name" value="YEATS_dom"/>
</dbReference>
<proteinExistence type="predicted"/>
<dbReference type="AlphaFoldDB" id="A0A401FTY8"/>
<evidence type="ECO:0000313" key="3">
    <source>
        <dbReference type="Proteomes" id="UP000288096"/>
    </source>
</evidence>
<dbReference type="InterPro" id="IPR046888">
    <property type="entry name" value="pYEATS"/>
</dbReference>